<dbReference type="PANTHER" id="PTHR47595:SF1">
    <property type="entry name" value="MYB_SANT-LIKE DNA-BINDING DOMAIN-CONTAINING PROTEIN"/>
    <property type="match status" value="1"/>
</dbReference>
<sequence length="173" mass="19658">MMERGHDWYALQCRVKVKELRNVYRKAREANRCSDAAPVTCRFYKELDVILGGNPTSTQEYHNGHSRAQFYKSAQCHVGIRSGRLILMNLSAVFEAVNEKILPSLRLVCTTKLGRFYRSQFLETDFIQLIVYVHTKRIKSAECILTTVASIDLQKGALWVAIPQSPLPIGILG</sequence>
<dbReference type="AlphaFoldDB" id="M7BG12"/>
<dbReference type="PANTHER" id="PTHR47595">
    <property type="entry name" value="HEAT SHOCK 70 KDA PROTEIN 14"/>
    <property type="match status" value="1"/>
</dbReference>
<dbReference type="Proteomes" id="UP000031443">
    <property type="component" value="Unassembled WGS sequence"/>
</dbReference>
<name>M7BG12_CHEMY</name>
<evidence type="ECO:0000313" key="1">
    <source>
        <dbReference type="EMBL" id="EMP36831.1"/>
    </source>
</evidence>
<dbReference type="EMBL" id="KB523694">
    <property type="protein sequence ID" value="EMP36831.1"/>
    <property type="molecule type" value="Genomic_DNA"/>
</dbReference>
<reference evidence="2" key="1">
    <citation type="journal article" date="2013" name="Nat. Genet.">
        <title>The draft genomes of soft-shell turtle and green sea turtle yield insights into the development and evolution of the turtle-specific body plan.</title>
        <authorList>
            <person name="Wang Z."/>
            <person name="Pascual-Anaya J."/>
            <person name="Zadissa A."/>
            <person name="Li W."/>
            <person name="Niimura Y."/>
            <person name="Huang Z."/>
            <person name="Li C."/>
            <person name="White S."/>
            <person name="Xiong Z."/>
            <person name="Fang D."/>
            <person name="Wang B."/>
            <person name="Ming Y."/>
            <person name="Chen Y."/>
            <person name="Zheng Y."/>
            <person name="Kuraku S."/>
            <person name="Pignatelli M."/>
            <person name="Herrero J."/>
            <person name="Beal K."/>
            <person name="Nozawa M."/>
            <person name="Li Q."/>
            <person name="Wang J."/>
            <person name="Zhang H."/>
            <person name="Yu L."/>
            <person name="Shigenobu S."/>
            <person name="Wang J."/>
            <person name="Liu J."/>
            <person name="Flicek P."/>
            <person name="Searle S."/>
            <person name="Wang J."/>
            <person name="Kuratani S."/>
            <person name="Yin Y."/>
            <person name="Aken B."/>
            <person name="Zhang G."/>
            <person name="Irie N."/>
        </authorList>
    </citation>
    <scope>NUCLEOTIDE SEQUENCE [LARGE SCALE GENOMIC DNA]</scope>
</reference>
<keyword evidence="2" id="KW-1185">Reference proteome</keyword>
<protein>
    <submittedName>
        <fullName evidence="1">Uncharacterized protein</fullName>
    </submittedName>
</protein>
<organism evidence="1 2">
    <name type="scientific">Chelonia mydas</name>
    <name type="common">Green sea-turtle</name>
    <name type="synonym">Chelonia agassizi</name>
    <dbReference type="NCBI Taxonomy" id="8469"/>
    <lineage>
        <taxon>Eukaryota</taxon>
        <taxon>Metazoa</taxon>
        <taxon>Chordata</taxon>
        <taxon>Craniata</taxon>
        <taxon>Vertebrata</taxon>
        <taxon>Euteleostomi</taxon>
        <taxon>Archelosauria</taxon>
        <taxon>Testudinata</taxon>
        <taxon>Testudines</taxon>
        <taxon>Cryptodira</taxon>
        <taxon>Durocryptodira</taxon>
        <taxon>Americhelydia</taxon>
        <taxon>Chelonioidea</taxon>
        <taxon>Cheloniidae</taxon>
        <taxon>Chelonia</taxon>
    </lineage>
</organism>
<gene>
    <name evidence="1" type="ORF">UY3_05997</name>
</gene>
<evidence type="ECO:0000313" key="2">
    <source>
        <dbReference type="Proteomes" id="UP000031443"/>
    </source>
</evidence>
<proteinExistence type="predicted"/>
<accession>M7BG12</accession>